<dbReference type="InterPro" id="IPR051532">
    <property type="entry name" value="Ester_Hydrolysis_Enzymes"/>
</dbReference>
<name>A0ABP8IXB1_9BACT</name>
<sequence>MAQAQPAVNSQQWAKAVAAFARQDSLTPPPLGGIVFTGSSTILAWRTLAADFPNRAVLNRGFGGSQTPDVSYFFEQLIVKYQPRQVVLYEGDNDLVYGQTPDQVYDAFRDFARRMRRELPQAKLLFLAIKPSPSRWSAWPQMKETNRRIRRYCRWHRHQQYADVATPMLGPNGKPRPELYRADSLHMTRPGYEMWTKIVEPYLVK</sequence>
<comment type="caution">
    <text evidence="2">The sequence shown here is derived from an EMBL/GenBank/DDBJ whole genome shotgun (WGS) entry which is preliminary data.</text>
</comment>
<dbReference type="Pfam" id="PF13472">
    <property type="entry name" value="Lipase_GDSL_2"/>
    <property type="match status" value="1"/>
</dbReference>
<dbReference type="EMBL" id="BAABHA010000002">
    <property type="protein sequence ID" value="GAA4377924.1"/>
    <property type="molecule type" value="Genomic_DNA"/>
</dbReference>
<proteinExistence type="predicted"/>
<feature type="domain" description="SGNH hydrolase-type esterase" evidence="1">
    <location>
        <begin position="43"/>
        <end position="193"/>
    </location>
</feature>
<dbReference type="InterPro" id="IPR013830">
    <property type="entry name" value="SGNH_hydro"/>
</dbReference>
<reference evidence="3" key="1">
    <citation type="journal article" date="2019" name="Int. J. Syst. Evol. Microbiol.">
        <title>The Global Catalogue of Microorganisms (GCM) 10K type strain sequencing project: providing services to taxonomists for standard genome sequencing and annotation.</title>
        <authorList>
            <consortium name="The Broad Institute Genomics Platform"/>
            <consortium name="The Broad Institute Genome Sequencing Center for Infectious Disease"/>
            <person name="Wu L."/>
            <person name="Ma J."/>
        </authorList>
    </citation>
    <scope>NUCLEOTIDE SEQUENCE [LARGE SCALE GENOMIC DNA]</scope>
    <source>
        <strain evidence="3">JCM 17924</strain>
    </source>
</reference>
<evidence type="ECO:0000313" key="3">
    <source>
        <dbReference type="Proteomes" id="UP001500454"/>
    </source>
</evidence>
<evidence type="ECO:0000313" key="2">
    <source>
        <dbReference type="EMBL" id="GAA4377924.1"/>
    </source>
</evidence>
<dbReference type="CDD" id="cd04502">
    <property type="entry name" value="SGNH_hydrolase_like_7"/>
    <property type="match status" value="1"/>
</dbReference>
<accession>A0ABP8IXB1</accession>
<gene>
    <name evidence="2" type="ORF">GCM10023186_13660</name>
</gene>
<dbReference type="InterPro" id="IPR036514">
    <property type="entry name" value="SGNH_hydro_sf"/>
</dbReference>
<evidence type="ECO:0000259" key="1">
    <source>
        <dbReference type="Pfam" id="PF13472"/>
    </source>
</evidence>
<protein>
    <submittedName>
        <fullName evidence="2">SGNH/GDSL hydrolase family protein</fullName>
    </submittedName>
</protein>
<dbReference type="SUPFAM" id="SSF52266">
    <property type="entry name" value="SGNH hydrolase"/>
    <property type="match status" value="1"/>
</dbReference>
<dbReference type="GO" id="GO:0016787">
    <property type="term" value="F:hydrolase activity"/>
    <property type="evidence" value="ECO:0007669"/>
    <property type="project" value="UniProtKB-KW"/>
</dbReference>
<dbReference type="Gene3D" id="3.40.50.1110">
    <property type="entry name" value="SGNH hydrolase"/>
    <property type="match status" value="1"/>
</dbReference>
<dbReference type="Proteomes" id="UP001500454">
    <property type="component" value="Unassembled WGS sequence"/>
</dbReference>
<keyword evidence="3" id="KW-1185">Reference proteome</keyword>
<keyword evidence="2" id="KW-0378">Hydrolase</keyword>
<dbReference type="PANTHER" id="PTHR30383">
    <property type="entry name" value="THIOESTERASE 1/PROTEASE 1/LYSOPHOSPHOLIPASE L1"/>
    <property type="match status" value="1"/>
</dbReference>
<dbReference type="PANTHER" id="PTHR30383:SF5">
    <property type="entry name" value="SGNH HYDROLASE-TYPE ESTERASE DOMAIN-CONTAINING PROTEIN"/>
    <property type="match status" value="1"/>
</dbReference>
<organism evidence="2 3">
    <name type="scientific">Hymenobacter koreensis</name>
    <dbReference type="NCBI Taxonomy" id="1084523"/>
    <lineage>
        <taxon>Bacteria</taxon>
        <taxon>Pseudomonadati</taxon>
        <taxon>Bacteroidota</taxon>
        <taxon>Cytophagia</taxon>
        <taxon>Cytophagales</taxon>
        <taxon>Hymenobacteraceae</taxon>
        <taxon>Hymenobacter</taxon>
    </lineage>
</organism>